<dbReference type="EMBL" id="BGZK01000696">
    <property type="protein sequence ID" value="GBP56587.1"/>
    <property type="molecule type" value="Genomic_DNA"/>
</dbReference>
<evidence type="ECO:0000313" key="3">
    <source>
        <dbReference type="Proteomes" id="UP000299102"/>
    </source>
</evidence>
<comment type="caution">
    <text evidence="2">The sequence shown here is derived from an EMBL/GenBank/DDBJ whole genome shotgun (WGS) entry which is preliminary data.</text>
</comment>
<name>A0A4C1X2S8_EUMVA</name>
<sequence length="189" mass="21577">MSSSHIDCAVWVHFGFVSVGRPASSRPRRIQATVDCKWPNIVCCGNIEEDVCLPVCVQWLRRSNKKYLDKEGQSEPSRRQLAADSKNNSNNATRETSAVKFVLKPSQWRKKGPRGRRRKRRGALNMRIASFASKSERQGFVRCTIPLCIDLYSKVSAWSHYGSGGADCRRIQYCDKVRDRRLNLLARSE</sequence>
<feature type="compositionally biased region" description="Polar residues" evidence="1">
    <location>
        <begin position="85"/>
        <end position="96"/>
    </location>
</feature>
<organism evidence="2 3">
    <name type="scientific">Eumeta variegata</name>
    <name type="common">Bagworm moth</name>
    <name type="synonym">Eumeta japonica</name>
    <dbReference type="NCBI Taxonomy" id="151549"/>
    <lineage>
        <taxon>Eukaryota</taxon>
        <taxon>Metazoa</taxon>
        <taxon>Ecdysozoa</taxon>
        <taxon>Arthropoda</taxon>
        <taxon>Hexapoda</taxon>
        <taxon>Insecta</taxon>
        <taxon>Pterygota</taxon>
        <taxon>Neoptera</taxon>
        <taxon>Endopterygota</taxon>
        <taxon>Lepidoptera</taxon>
        <taxon>Glossata</taxon>
        <taxon>Ditrysia</taxon>
        <taxon>Tineoidea</taxon>
        <taxon>Psychidae</taxon>
        <taxon>Oiketicinae</taxon>
        <taxon>Eumeta</taxon>
    </lineage>
</organism>
<dbReference type="Proteomes" id="UP000299102">
    <property type="component" value="Unassembled WGS sequence"/>
</dbReference>
<evidence type="ECO:0000256" key="1">
    <source>
        <dbReference type="SAM" id="MobiDB-lite"/>
    </source>
</evidence>
<reference evidence="2 3" key="1">
    <citation type="journal article" date="2019" name="Commun. Biol.">
        <title>The bagworm genome reveals a unique fibroin gene that provides high tensile strength.</title>
        <authorList>
            <person name="Kono N."/>
            <person name="Nakamura H."/>
            <person name="Ohtoshi R."/>
            <person name="Tomita M."/>
            <person name="Numata K."/>
            <person name="Arakawa K."/>
        </authorList>
    </citation>
    <scope>NUCLEOTIDE SEQUENCE [LARGE SCALE GENOMIC DNA]</scope>
</reference>
<evidence type="ECO:0000313" key="2">
    <source>
        <dbReference type="EMBL" id="GBP56587.1"/>
    </source>
</evidence>
<proteinExistence type="predicted"/>
<feature type="region of interest" description="Disordered" evidence="1">
    <location>
        <begin position="68"/>
        <end position="96"/>
    </location>
</feature>
<dbReference type="AlphaFoldDB" id="A0A4C1X2S8"/>
<accession>A0A4C1X2S8</accession>
<gene>
    <name evidence="2" type="ORF">EVAR_80350_1</name>
</gene>
<protein>
    <submittedName>
        <fullName evidence="2">Uncharacterized protein</fullName>
    </submittedName>
</protein>
<feature type="compositionally biased region" description="Basic and acidic residues" evidence="1">
    <location>
        <begin position="68"/>
        <end position="78"/>
    </location>
</feature>
<keyword evidence="3" id="KW-1185">Reference proteome</keyword>